<dbReference type="EMBL" id="QJKK01000007">
    <property type="protein sequence ID" value="RAL23257.1"/>
    <property type="molecule type" value="Genomic_DNA"/>
</dbReference>
<evidence type="ECO:0000256" key="7">
    <source>
        <dbReference type="RuleBase" id="RU003934"/>
    </source>
</evidence>
<comment type="subunit">
    <text evidence="6">Part of the 50S ribosomal subunit. Contacts protein L29, and trigger factor when it is bound to the ribosome.</text>
</comment>
<evidence type="ECO:0000256" key="5">
    <source>
        <dbReference type="ARBA" id="ARBA00023274"/>
    </source>
</evidence>
<dbReference type="Gene3D" id="3.30.70.330">
    <property type="match status" value="1"/>
</dbReference>
<dbReference type="GO" id="GO:1990904">
    <property type="term" value="C:ribonucleoprotein complex"/>
    <property type="evidence" value="ECO:0007669"/>
    <property type="project" value="UniProtKB-KW"/>
</dbReference>
<gene>
    <name evidence="6" type="primary">rplW</name>
    <name evidence="8" type="ORF">DL897_12915</name>
</gene>
<dbReference type="PANTHER" id="PTHR11620">
    <property type="entry name" value="60S RIBOSOMAL PROTEIN L23A"/>
    <property type="match status" value="1"/>
</dbReference>
<comment type="function">
    <text evidence="6">One of the early assembly proteins it binds 23S rRNA. One of the proteins that surrounds the polypeptide exit tunnel on the outside of the ribosome. Forms the main docking site for trigger factor binding to the ribosome.</text>
</comment>
<dbReference type="PROSITE" id="PS00050">
    <property type="entry name" value="RIBOSOMAL_L23"/>
    <property type="match status" value="1"/>
</dbReference>
<evidence type="ECO:0000313" key="9">
    <source>
        <dbReference type="Proteomes" id="UP000251213"/>
    </source>
</evidence>
<accession>A0A364K343</accession>
<organism evidence="8 9">
    <name type="scientific">Thermoflavimicrobium daqui</name>
    <dbReference type="NCBI Taxonomy" id="2137476"/>
    <lineage>
        <taxon>Bacteria</taxon>
        <taxon>Bacillati</taxon>
        <taxon>Bacillota</taxon>
        <taxon>Bacilli</taxon>
        <taxon>Bacillales</taxon>
        <taxon>Thermoactinomycetaceae</taxon>
        <taxon>Thermoflavimicrobium</taxon>
    </lineage>
</organism>
<dbReference type="NCBIfam" id="NF004363">
    <property type="entry name" value="PRK05738.2-4"/>
    <property type="match status" value="1"/>
</dbReference>
<dbReference type="AlphaFoldDB" id="A0A364K343"/>
<dbReference type="GO" id="GO:0003735">
    <property type="term" value="F:structural constituent of ribosome"/>
    <property type="evidence" value="ECO:0007669"/>
    <property type="project" value="InterPro"/>
</dbReference>
<proteinExistence type="inferred from homology"/>
<evidence type="ECO:0000256" key="4">
    <source>
        <dbReference type="ARBA" id="ARBA00022980"/>
    </source>
</evidence>
<evidence type="ECO:0000256" key="3">
    <source>
        <dbReference type="ARBA" id="ARBA00022884"/>
    </source>
</evidence>
<keyword evidence="5 6" id="KW-0687">Ribonucleoprotein</keyword>
<comment type="caution">
    <text evidence="8">The sequence shown here is derived from an EMBL/GenBank/DDBJ whole genome shotgun (WGS) entry which is preliminary data.</text>
</comment>
<keyword evidence="2 6" id="KW-0699">rRNA-binding</keyword>
<reference evidence="8 9" key="2">
    <citation type="submission" date="2018-06" db="EMBL/GenBank/DDBJ databases">
        <authorList>
            <person name="Zhirakovskaya E."/>
        </authorList>
    </citation>
    <scope>NUCLEOTIDE SEQUENCE [LARGE SCALE GENOMIC DNA]</scope>
    <source>
        <strain evidence="8 9">FBKL4.011</strain>
    </source>
</reference>
<evidence type="ECO:0000256" key="6">
    <source>
        <dbReference type="HAMAP-Rule" id="MF_01369"/>
    </source>
</evidence>
<dbReference type="OrthoDB" id="9793353at2"/>
<comment type="similarity">
    <text evidence="1 6 7">Belongs to the universal ribosomal protein uL23 family.</text>
</comment>
<reference evidence="8 9" key="1">
    <citation type="submission" date="2018-06" db="EMBL/GenBank/DDBJ databases">
        <title>Thermoflavimicrobium daqus sp. nov., a thermophilic microbe isolated from Moutai-flavour Daqu.</title>
        <authorList>
            <person name="Wang X."/>
            <person name="Zhou H."/>
        </authorList>
    </citation>
    <scope>NUCLEOTIDE SEQUENCE [LARGE SCALE GENOMIC DNA]</scope>
    <source>
        <strain evidence="8 9">FBKL4.011</strain>
    </source>
</reference>
<dbReference type="GO" id="GO:0006412">
    <property type="term" value="P:translation"/>
    <property type="evidence" value="ECO:0007669"/>
    <property type="project" value="UniProtKB-UniRule"/>
</dbReference>
<dbReference type="InterPro" id="IPR001014">
    <property type="entry name" value="Ribosomal_uL23_CS"/>
</dbReference>
<sequence>MKDPRDIIRRPVITEQSTEMMEQGKYVFEVDIRANKVEIKKAIEKIFDGVKVDKVNTLRVPGKQKRYGRYTGRTPERKKAVVKLAEDSKPIEIFEA</sequence>
<dbReference type="GO" id="GO:0019843">
    <property type="term" value="F:rRNA binding"/>
    <property type="evidence" value="ECO:0007669"/>
    <property type="project" value="UniProtKB-UniRule"/>
</dbReference>
<protein>
    <recommendedName>
        <fullName evidence="6">Large ribosomal subunit protein uL23</fullName>
    </recommendedName>
</protein>
<keyword evidence="4 6" id="KW-0689">Ribosomal protein</keyword>
<dbReference type="SUPFAM" id="SSF54189">
    <property type="entry name" value="Ribosomal proteins S24e, L23 and L15e"/>
    <property type="match status" value="1"/>
</dbReference>
<evidence type="ECO:0000256" key="2">
    <source>
        <dbReference type="ARBA" id="ARBA00022730"/>
    </source>
</evidence>
<keyword evidence="9" id="KW-1185">Reference proteome</keyword>
<dbReference type="InterPro" id="IPR012678">
    <property type="entry name" value="Ribosomal_uL23/eL15/eS24_sf"/>
</dbReference>
<dbReference type="Pfam" id="PF00276">
    <property type="entry name" value="Ribosomal_L23"/>
    <property type="match status" value="1"/>
</dbReference>
<dbReference type="FunFam" id="3.30.70.330:FF:000001">
    <property type="entry name" value="50S ribosomal protein L23"/>
    <property type="match status" value="1"/>
</dbReference>
<keyword evidence="3 6" id="KW-0694">RNA-binding</keyword>
<dbReference type="RefSeq" id="WP_113659564.1">
    <property type="nucleotide sequence ID" value="NZ_KZ845669.1"/>
</dbReference>
<dbReference type="InterPro" id="IPR012677">
    <property type="entry name" value="Nucleotide-bd_a/b_plait_sf"/>
</dbReference>
<dbReference type="InterPro" id="IPR013025">
    <property type="entry name" value="Ribosomal_uL23-like"/>
</dbReference>
<dbReference type="HAMAP" id="MF_01369_B">
    <property type="entry name" value="Ribosomal_uL23_B"/>
    <property type="match status" value="1"/>
</dbReference>
<dbReference type="GO" id="GO:0005840">
    <property type="term" value="C:ribosome"/>
    <property type="evidence" value="ECO:0007669"/>
    <property type="project" value="UniProtKB-KW"/>
</dbReference>
<evidence type="ECO:0000313" key="8">
    <source>
        <dbReference type="EMBL" id="RAL23257.1"/>
    </source>
</evidence>
<dbReference type="Proteomes" id="UP000251213">
    <property type="component" value="Unassembled WGS sequence"/>
</dbReference>
<name>A0A364K343_9BACL</name>
<evidence type="ECO:0000256" key="1">
    <source>
        <dbReference type="ARBA" id="ARBA00006700"/>
    </source>
</evidence>